<sequence>MHNYVAPERKQRQAKYLQKAHASVCGNTKNLPCVIQAVSTDAENIRDSKKDEQPSTRDKGVEMTQQDSPEEEQQQEIPLVEAARPTLKESNRGAEEEETLAGRFHDSHEAGEIYGTHTATKNYGEALETLGGIFSISENVHEDDDYSLQGPEDPSMKDEDKKLKLPVNIYTVSLKQPDNETEDTSLQHPRSKPNTGFREHDTGNKDESSQHTKSNTRSGFWEQDKDESIEHPKSKPKIALRKSDIGKKGNSTQHTK</sequence>
<feature type="compositionally biased region" description="Basic and acidic residues" evidence="1">
    <location>
        <begin position="43"/>
        <end position="61"/>
    </location>
</feature>
<feature type="region of interest" description="Disordered" evidence="1">
    <location>
        <begin position="142"/>
        <end position="256"/>
    </location>
</feature>
<feature type="compositionally biased region" description="Basic and acidic residues" evidence="1">
    <location>
        <begin position="154"/>
        <end position="163"/>
    </location>
</feature>
<feature type="region of interest" description="Disordered" evidence="1">
    <location>
        <begin position="40"/>
        <end position="109"/>
    </location>
</feature>
<dbReference type="Proteomes" id="UP000235965">
    <property type="component" value="Unassembled WGS sequence"/>
</dbReference>
<accession>A0A2J7R9A7</accession>
<organism evidence="2 3">
    <name type="scientific">Cryptotermes secundus</name>
    <dbReference type="NCBI Taxonomy" id="105785"/>
    <lineage>
        <taxon>Eukaryota</taxon>
        <taxon>Metazoa</taxon>
        <taxon>Ecdysozoa</taxon>
        <taxon>Arthropoda</taxon>
        <taxon>Hexapoda</taxon>
        <taxon>Insecta</taxon>
        <taxon>Pterygota</taxon>
        <taxon>Neoptera</taxon>
        <taxon>Polyneoptera</taxon>
        <taxon>Dictyoptera</taxon>
        <taxon>Blattodea</taxon>
        <taxon>Blattoidea</taxon>
        <taxon>Termitoidae</taxon>
        <taxon>Kalotermitidae</taxon>
        <taxon>Cryptotermitinae</taxon>
        <taxon>Cryptotermes</taxon>
    </lineage>
</organism>
<feature type="compositionally biased region" description="Basic and acidic residues" evidence="1">
    <location>
        <begin position="222"/>
        <end position="233"/>
    </location>
</feature>
<evidence type="ECO:0000256" key="1">
    <source>
        <dbReference type="SAM" id="MobiDB-lite"/>
    </source>
</evidence>
<name>A0A2J7R9A7_9NEOP</name>
<dbReference type="AlphaFoldDB" id="A0A2J7R9A7"/>
<dbReference type="EMBL" id="NEVH01006600">
    <property type="protein sequence ID" value="PNF37417.1"/>
    <property type="molecule type" value="Genomic_DNA"/>
</dbReference>
<evidence type="ECO:0000313" key="2">
    <source>
        <dbReference type="EMBL" id="PNF37417.1"/>
    </source>
</evidence>
<dbReference type="OrthoDB" id="567787at2759"/>
<feature type="compositionally biased region" description="Polar residues" evidence="1">
    <location>
        <begin position="184"/>
        <end position="194"/>
    </location>
</feature>
<reference evidence="2 3" key="1">
    <citation type="submission" date="2017-12" db="EMBL/GenBank/DDBJ databases">
        <title>Hemimetabolous genomes reveal molecular basis of termite eusociality.</title>
        <authorList>
            <person name="Harrison M.C."/>
            <person name="Jongepier E."/>
            <person name="Robertson H.M."/>
            <person name="Arning N."/>
            <person name="Bitard-Feildel T."/>
            <person name="Chao H."/>
            <person name="Childers C.P."/>
            <person name="Dinh H."/>
            <person name="Doddapaneni H."/>
            <person name="Dugan S."/>
            <person name="Gowin J."/>
            <person name="Greiner C."/>
            <person name="Han Y."/>
            <person name="Hu H."/>
            <person name="Hughes D.S.T."/>
            <person name="Huylmans A.-K."/>
            <person name="Kemena C."/>
            <person name="Kremer L.P.M."/>
            <person name="Lee S.L."/>
            <person name="Lopez-Ezquerra A."/>
            <person name="Mallet L."/>
            <person name="Monroy-Kuhn J.M."/>
            <person name="Moser A."/>
            <person name="Murali S.C."/>
            <person name="Muzny D.M."/>
            <person name="Otani S."/>
            <person name="Piulachs M.-D."/>
            <person name="Poelchau M."/>
            <person name="Qu J."/>
            <person name="Schaub F."/>
            <person name="Wada-Katsumata A."/>
            <person name="Worley K.C."/>
            <person name="Xie Q."/>
            <person name="Ylla G."/>
            <person name="Poulsen M."/>
            <person name="Gibbs R.A."/>
            <person name="Schal C."/>
            <person name="Richards S."/>
            <person name="Belles X."/>
            <person name="Korb J."/>
            <person name="Bornberg-Bauer E."/>
        </authorList>
    </citation>
    <scope>NUCLEOTIDE SEQUENCE [LARGE SCALE GENOMIC DNA]</scope>
    <source>
        <tissue evidence="2">Whole body</tissue>
    </source>
</reference>
<dbReference type="InParanoid" id="A0A2J7R9A7"/>
<comment type="caution">
    <text evidence="2">The sequence shown here is derived from an EMBL/GenBank/DDBJ whole genome shotgun (WGS) entry which is preliminary data.</text>
</comment>
<feature type="compositionally biased region" description="Basic and acidic residues" evidence="1">
    <location>
        <begin position="197"/>
        <end position="210"/>
    </location>
</feature>
<protein>
    <submittedName>
        <fullName evidence="2">Uncharacterized protein</fullName>
    </submittedName>
</protein>
<proteinExistence type="predicted"/>
<keyword evidence="3" id="KW-1185">Reference proteome</keyword>
<gene>
    <name evidence="2" type="ORF">B7P43_G16020</name>
</gene>
<evidence type="ECO:0000313" key="3">
    <source>
        <dbReference type="Proteomes" id="UP000235965"/>
    </source>
</evidence>